<reference evidence="2 3" key="1">
    <citation type="submission" date="2014-08" db="EMBL/GenBank/DDBJ databases">
        <title>Genomic and Phenotypic Diversity of Colwellia psychrerythraea strains from Disparate Marine Basins.</title>
        <authorList>
            <person name="Techtmann S.M."/>
            <person name="Stelling S.C."/>
            <person name="Utturkar S.M."/>
            <person name="Alshibli N."/>
            <person name="Harris A."/>
            <person name="Brown S.D."/>
            <person name="Hazen T.C."/>
        </authorList>
    </citation>
    <scope>NUCLEOTIDE SEQUENCE [LARGE SCALE GENOMIC DNA]</scope>
    <source>
        <strain evidence="2 3">GAB14E</strain>
    </source>
</reference>
<name>A0A099L4V9_COLPS</name>
<keyword evidence="1" id="KW-0472">Membrane</keyword>
<accession>A0A099L4V9</accession>
<evidence type="ECO:0000313" key="3">
    <source>
        <dbReference type="Proteomes" id="UP000029868"/>
    </source>
</evidence>
<dbReference type="Proteomes" id="UP000029868">
    <property type="component" value="Unassembled WGS sequence"/>
</dbReference>
<dbReference type="PATRIC" id="fig|28229.3.peg.215"/>
<keyword evidence="1" id="KW-0812">Transmembrane</keyword>
<evidence type="ECO:0000256" key="1">
    <source>
        <dbReference type="SAM" id="Phobius"/>
    </source>
</evidence>
<protein>
    <recommendedName>
        <fullName evidence="4">DUF4340 domain-containing protein</fullName>
    </recommendedName>
</protein>
<dbReference type="OrthoDB" id="5587008at2"/>
<gene>
    <name evidence="2" type="ORF">GAB14E_1059</name>
</gene>
<organism evidence="2 3">
    <name type="scientific">Colwellia psychrerythraea</name>
    <name type="common">Vibrio psychroerythus</name>
    <dbReference type="NCBI Taxonomy" id="28229"/>
    <lineage>
        <taxon>Bacteria</taxon>
        <taxon>Pseudomonadati</taxon>
        <taxon>Pseudomonadota</taxon>
        <taxon>Gammaproteobacteria</taxon>
        <taxon>Alteromonadales</taxon>
        <taxon>Colwelliaceae</taxon>
        <taxon>Colwellia</taxon>
    </lineage>
</organism>
<keyword evidence="1" id="KW-1133">Transmembrane helix</keyword>
<sequence>MKLSKTGWNNVIIFSVMIIILLINATNDKLFPNEEDRNNAEQLILPANSVILTLLIELTESQQVLFERVGRSWQLTTKGIILEKNGQQIEQMMFAWQQSNGLVQAAEIVIDSEQGITVKIALAGEPQERTLVLYPLSDQLLIYQQRDNRWLALPATLAQQLIPFHL</sequence>
<dbReference type="AlphaFoldDB" id="A0A099L4V9"/>
<feature type="transmembrane region" description="Helical" evidence="1">
    <location>
        <begin position="7"/>
        <end position="25"/>
    </location>
</feature>
<evidence type="ECO:0008006" key="4">
    <source>
        <dbReference type="Google" id="ProtNLM"/>
    </source>
</evidence>
<evidence type="ECO:0000313" key="2">
    <source>
        <dbReference type="EMBL" id="KGJ97470.1"/>
    </source>
</evidence>
<proteinExistence type="predicted"/>
<comment type="caution">
    <text evidence="2">The sequence shown here is derived from an EMBL/GenBank/DDBJ whole genome shotgun (WGS) entry which is preliminary data.</text>
</comment>
<dbReference type="EMBL" id="JQEC01000002">
    <property type="protein sequence ID" value="KGJ97470.1"/>
    <property type="molecule type" value="Genomic_DNA"/>
</dbReference>
<dbReference type="RefSeq" id="WP_033080348.1">
    <property type="nucleotide sequence ID" value="NZ_JQEC01000002.1"/>
</dbReference>